<name>A0A9K3L7Z1_9STRA</name>
<gene>
    <name evidence="2" type="ORF">IV203_001980</name>
</gene>
<reference evidence="2" key="2">
    <citation type="submission" date="2021-04" db="EMBL/GenBank/DDBJ databases">
        <authorList>
            <person name="Podell S."/>
        </authorList>
    </citation>
    <scope>NUCLEOTIDE SEQUENCE</scope>
    <source>
        <strain evidence="2">Hildebrandi</strain>
    </source>
</reference>
<dbReference type="EMBL" id="JAGRRH010000015">
    <property type="protein sequence ID" value="KAG7357292.1"/>
    <property type="molecule type" value="Genomic_DNA"/>
</dbReference>
<feature type="region of interest" description="Disordered" evidence="1">
    <location>
        <begin position="1"/>
        <end position="22"/>
    </location>
</feature>
<organism evidence="2 3">
    <name type="scientific">Nitzschia inconspicua</name>
    <dbReference type="NCBI Taxonomy" id="303405"/>
    <lineage>
        <taxon>Eukaryota</taxon>
        <taxon>Sar</taxon>
        <taxon>Stramenopiles</taxon>
        <taxon>Ochrophyta</taxon>
        <taxon>Bacillariophyta</taxon>
        <taxon>Bacillariophyceae</taxon>
        <taxon>Bacillariophycidae</taxon>
        <taxon>Bacillariales</taxon>
        <taxon>Bacillariaceae</taxon>
        <taxon>Nitzschia</taxon>
    </lineage>
</organism>
<dbReference type="Proteomes" id="UP000693970">
    <property type="component" value="Unassembled WGS sequence"/>
</dbReference>
<evidence type="ECO:0000256" key="1">
    <source>
        <dbReference type="SAM" id="MobiDB-lite"/>
    </source>
</evidence>
<accession>A0A9K3L7Z1</accession>
<keyword evidence="3" id="KW-1185">Reference proteome</keyword>
<evidence type="ECO:0000313" key="3">
    <source>
        <dbReference type="Proteomes" id="UP000693970"/>
    </source>
</evidence>
<reference evidence="2" key="1">
    <citation type="journal article" date="2021" name="Sci. Rep.">
        <title>Diploid genomic architecture of Nitzschia inconspicua, an elite biomass production diatom.</title>
        <authorList>
            <person name="Oliver A."/>
            <person name="Podell S."/>
            <person name="Pinowska A."/>
            <person name="Traller J.C."/>
            <person name="Smith S.R."/>
            <person name="McClure R."/>
            <person name="Beliaev A."/>
            <person name="Bohutskyi P."/>
            <person name="Hill E.A."/>
            <person name="Rabines A."/>
            <person name="Zheng H."/>
            <person name="Allen L.Z."/>
            <person name="Kuo A."/>
            <person name="Grigoriev I.V."/>
            <person name="Allen A.E."/>
            <person name="Hazlebeck D."/>
            <person name="Allen E.E."/>
        </authorList>
    </citation>
    <scope>NUCLEOTIDE SEQUENCE</scope>
    <source>
        <strain evidence="2">Hildebrandi</strain>
    </source>
</reference>
<sequence>MSEWTSRRGTRMPNNEKMHNVEELRRQEGCDGLSSELALWQESVLQAIYLQLYATFGSGPCEINLGILWMKTLTRPDNGLEYRSYVSISWFNDKLSEAKEACD</sequence>
<evidence type="ECO:0000313" key="2">
    <source>
        <dbReference type="EMBL" id="KAG7357292.1"/>
    </source>
</evidence>
<protein>
    <submittedName>
        <fullName evidence="2">Uncharacterized protein</fullName>
    </submittedName>
</protein>
<dbReference type="AlphaFoldDB" id="A0A9K3L7Z1"/>
<comment type="caution">
    <text evidence="2">The sequence shown here is derived from an EMBL/GenBank/DDBJ whole genome shotgun (WGS) entry which is preliminary data.</text>
</comment>
<proteinExistence type="predicted"/>